<evidence type="ECO:0000313" key="1">
    <source>
        <dbReference type="EMBL" id="GBP26556.1"/>
    </source>
</evidence>
<gene>
    <name evidence="1" type="ORF">EVAR_86059_1</name>
</gene>
<name>A0A4C1UKR0_EUMVA</name>
<comment type="caution">
    <text evidence="1">The sequence shown here is derived from an EMBL/GenBank/DDBJ whole genome shotgun (WGS) entry which is preliminary data.</text>
</comment>
<accession>A0A4C1UKR0</accession>
<dbReference type="AlphaFoldDB" id="A0A4C1UKR0"/>
<sequence length="86" mass="9567">MHRGVRARSRIGVRHLPPPSDYSARTCDLDQHYKGCFLIILNVECTRTTQTKQMSNTVHADARAPAAGLAVGGKRKLLRETSIRIP</sequence>
<protein>
    <submittedName>
        <fullName evidence="1">Uncharacterized protein</fullName>
    </submittedName>
</protein>
<organism evidence="1 2">
    <name type="scientific">Eumeta variegata</name>
    <name type="common">Bagworm moth</name>
    <name type="synonym">Eumeta japonica</name>
    <dbReference type="NCBI Taxonomy" id="151549"/>
    <lineage>
        <taxon>Eukaryota</taxon>
        <taxon>Metazoa</taxon>
        <taxon>Ecdysozoa</taxon>
        <taxon>Arthropoda</taxon>
        <taxon>Hexapoda</taxon>
        <taxon>Insecta</taxon>
        <taxon>Pterygota</taxon>
        <taxon>Neoptera</taxon>
        <taxon>Endopterygota</taxon>
        <taxon>Lepidoptera</taxon>
        <taxon>Glossata</taxon>
        <taxon>Ditrysia</taxon>
        <taxon>Tineoidea</taxon>
        <taxon>Psychidae</taxon>
        <taxon>Oiketicinae</taxon>
        <taxon>Eumeta</taxon>
    </lineage>
</organism>
<evidence type="ECO:0000313" key="2">
    <source>
        <dbReference type="Proteomes" id="UP000299102"/>
    </source>
</evidence>
<keyword evidence="2" id="KW-1185">Reference proteome</keyword>
<dbReference type="Proteomes" id="UP000299102">
    <property type="component" value="Unassembled WGS sequence"/>
</dbReference>
<reference evidence="1 2" key="1">
    <citation type="journal article" date="2019" name="Commun. Biol.">
        <title>The bagworm genome reveals a unique fibroin gene that provides high tensile strength.</title>
        <authorList>
            <person name="Kono N."/>
            <person name="Nakamura H."/>
            <person name="Ohtoshi R."/>
            <person name="Tomita M."/>
            <person name="Numata K."/>
            <person name="Arakawa K."/>
        </authorList>
    </citation>
    <scope>NUCLEOTIDE SEQUENCE [LARGE SCALE GENOMIC DNA]</scope>
</reference>
<proteinExistence type="predicted"/>
<dbReference type="EMBL" id="BGZK01000181">
    <property type="protein sequence ID" value="GBP26556.1"/>
    <property type="molecule type" value="Genomic_DNA"/>
</dbReference>